<dbReference type="InterPro" id="IPR020904">
    <property type="entry name" value="Sc_DH/Rdtase_CS"/>
</dbReference>
<comment type="function">
    <text evidence="12">Catalyzes the NADPH-dependent reduction of beta-ketoacyl-ACP substrates to beta-hydroxyacyl-ACP products, the first reductive step in the elongation cycle of fatty acid biosynthesis.</text>
</comment>
<comment type="pathway">
    <text evidence="1 12">Lipid metabolism; fatty acid biosynthesis.</text>
</comment>
<keyword evidence="9 12" id="KW-0275">Fatty acid biosynthesis</keyword>
<dbReference type="InterPro" id="IPR002347">
    <property type="entry name" value="SDR_fam"/>
</dbReference>
<keyword evidence="7 12" id="KW-0560">Oxidoreductase</keyword>
<dbReference type="AlphaFoldDB" id="A0A9D2GSK7"/>
<protein>
    <recommendedName>
        <fullName evidence="3 12">3-oxoacyl-[acyl-carrier-protein] reductase</fullName>
        <ecNumber evidence="3 12">1.1.1.100</ecNumber>
    </recommendedName>
</protein>
<keyword evidence="4 12" id="KW-0444">Lipid biosynthesis</keyword>
<evidence type="ECO:0000256" key="9">
    <source>
        <dbReference type="ARBA" id="ARBA00023160"/>
    </source>
</evidence>
<dbReference type="InterPro" id="IPR011284">
    <property type="entry name" value="3oxo_ACP_reduc"/>
</dbReference>
<dbReference type="GO" id="GO:0004316">
    <property type="term" value="F:3-oxoacyl-[acyl-carrier-protein] reductase (NADPH) activity"/>
    <property type="evidence" value="ECO:0007669"/>
    <property type="project" value="UniProtKB-UniRule"/>
</dbReference>
<dbReference type="CDD" id="cd05333">
    <property type="entry name" value="BKR_SDR_c"/>
    <property type="match status" value="1"/>
</dbReference>
<dbReference type="NCBIfam" id="TIGR01830">
    <property type="entry name" value="3oxo_ACP_reduc"/>
    <property type="match status" value="1"/>
</dbReference>
<evidence type="ECO:0000256" key="6">
    <source>
        <dbReference type="ARBA" id="ARBA00022857"/>
    </source>
</evidence>
<accession>A0A9D2GSK7</accession>
<evidence type="ECO:0000256" key="4">
    <source>
        <dbReference type="ARBA" id="ARBA00022516"/>
    </source>
</evidence>
<dbReference type="GO" id="GO:0051287">
    <property type="term" value="F:NAD binding"/>
    <property type="evidence" value="ECO:0007669"/>
    <property type="project" value="UniProtKB-UniRule"/>
</dbReference>
<dbReference type="PRINTS" id="PR00081">
    <property type="entry name" value="GDHRDH"/>
</dbReference>
<feature type="binding site" evidence="11">
    <location>
        <position position="89"/>
    </location>
    <ligand>
        <name>NADP(+)</name>
        <dbReference type="ChEBI" id="CHEBI:58349"/>
    </ligand>
</feature>
<evidence type="ECO:0000256" key="12">
    <source>
        <dbReference type="RuleBase" id="RU366074"/>
    </source>
</evidence>
<dbReference type="InterPro" id="IPR036291">
    <property type="entry name" value="NAD(P)-bd_dom_sf"/>
</dbReference>
<sequence>MLKDKVALVTGASRGIGKAIAIHLAANGAKVAVNYSSSESSAIEVAEIIKKNGGTAEIFKARVNVESEVEEMFTAIEKSLGVVDILVNNAGITKDNLLMRMKTEEWDSVIDVNLKGTFLCTRRAVKGMMKNRYGKIINISSVVGFAGNAGQFNYSATKAGVIGMTKSAALELASRGIRVNAVAPGFIETDMTASLTDEVKAAYLEKIPLKSLGKPEDIANAVAYLASPLSDYMTGQTLHLNGGMYL</sequence>
<dbReference type="GO" id="GO:0030497">
    <property type="term" value="P:fatty acid elongation"/>
    <property type="evidence" value="ECO:0007669"/>
    <property type="project" value="UniProtKB-ARBA"/>
</dbReference>
<feature type="binding site" evidence="11">
    <location>
        <begin position="154"/>
        <end position="158"/>
    </location>
    <ligand>
        <name>NADP(+)</name>
        <dbReference type="ChEBI" id="CHEBI:58349"/>
    </ligand>
</feature>
<reference evidence="13" key="2">
    <citation type="submission" date="2021-04" db="EMBL/GenBank/DDBJ databases">
        <authorList>
            <person name="Gilroy R."/>
        </authorList>
    </citation>
    <scope>NUCLEOTIDE SEQUENCE</scope>
    <source>
        <strain evidence="13">ChiW4-1371</strain>
    </source>
</reference>
<feature type="active site" description="Proton acceptor" evidence="10">
    <location>
        <position position="154"/>
    </location>
</feature>
<dbReference type="NCBIfam" id="NF004199">
    <property type="entry name" value="PRK05653.1-4"/>
    <property type="match status" value="1"/>
</dbReference>
<organism evidence="13 14">
    <name type="scientific">Candidatus Mucispirillum faecigallinarum</name>
    <dbReference type="NCBI Taxonomy" id="2838699"/>
    <lineage>
        <taxon>Bacteria</taxon>
        <taxon>Pseudomonadati</taxon>
        <taxon>Deferribacterota</taxon>
        <taxon>Deferribacteres</taxon>
        <taxon>Deferribacterales</taxon>
        <taxon>Mucispirillaceae</taxon>
        <taxon>Mucispirillum</taxon>
    </lineage>
</organism>
<evidence type="ECO:0000256" key="8">
    <source>
        <dbReference type="ARBA" id="ARBA00023098"/>
    </source>
</evidence>
<keyword evidence="6 11" id="KW-0521">NADP</keyword>
<proteinExistence type="inferred from homology"/>
<dbReference type="EC" id="1.1.1.100" evidence="3 12"/>
<evidence type="ECO:0000256" key="5">
    <source>
        <dbReference type="ARBA" id="ARBA00022832"/>
    </source>
</evidence>
<comment type="subunit">
    <text evidence="12">Homotetramer.</text>
</comment>
<comment type="caution">
    <text evidence="13">The sequence shown here is derived from an EMBL/GenBank/DDBJ whole genome shotgun (WGS) entry which is preliminary data.</text>
</comment>
<dbReference type="PANTHER" id="PTHR42879">
    <property type="entry name" value="3-OXOACYL-(ACYL-CARRIER-PROTEIN) REDUCTASE"/>
    <property type="match status" value="1"/>
</dbReference>
<comment type="similarity">
    <text evidence="2 12">Belongs to the short-chain dehydrogenases/reductases (SDR) family.</text>
</comment>
<evidence type="ECO:0000313" key="14">
    <source>
        <dbReference type="Proteomes" id="UP000824176"/>
    </source>
</evidence>
<evidence type="ECO:0000256" key="11">
    <source>
        <dbReference type="PIRSR" id="PIRSR611284-2"/>
    </source>
</evidence>
<evidence type="ECO:0000256" key="3">
    <source>
        <dbReference type="ARBA" id="ARBA00012948"/>
    </source>
</evidence>
<evidence type="ECO:0000256" key="1">
    <source>
        <dbReference type="ARBA" id="ARBA00005194"/>
    </source>
</evidence>
<dbReference type="EMBL" id="DXAQ01000014">
    <property type="protein sequence ID" value="HIZ88456.1"/>
    <property type="molecule type" value="Genomic_DNA"/>
</dbReference>
<dbReference type="Pfam" id="PF13561">
    <property type="entry name" value="adh_short_C2"/>
    <property type="match status" value="1"/>
</dbReference>
<dbReference type="SUPFAM" id="SSF51735">
    <property type="entry name" value="NAD(P)-binding Rossmann-fold domains"/>
    <property type="match status" value="1"/>
</dbReference>
<feature type="binding site" evidence="11">
    <location>
        <position position="187"/>
    </location>
    <ligand>
        <name>NADP(+)</name>
        <dbReference type="ChEBI" id="CHEBI:58349"/>
    </ligand>
</feature>
<evidence type="ECO:0000256" key="2">
    <source>
        <dbReference type="ARBA" id="ARBA00006484"/>
    </source>
</evidence>
<evidence type="ECO:0000313" key="13">
    <source>
        <dbReference type="EMBL" id="HIZ88456.1"/>
    </source>
</evidence>
<dbReference type="InterPro" id="IPR050259">
    <property type="entry name" value="SDR"/>
</dbReference>
<dbReference type="PRINTS" id="PR00080">
    <property type="entry name" value="SDRFAMILY"/>
</dbReference>
<feature type="binding site" evidence="11">
    <location>
        <begin position="11"/>
        <end position="14"/>
    </location>
    <ligand>
        <name>NADP(+)</name>
        <dbReference type="ChEBI" id="CHEBI:58349"/>
    </ligand>
</feature>
<evidence type="ECO:0000256" key="7">
    <source>
        <dbReference type="ARBA" id="ARBA00023002"/>
    </source>
</evidence>
<dbReference type="Proteomes" id="UP000824176">
    <property type="component" value="Unassembled WGS sequence"/>
</dbReference>
<dbReference type="NCBIfam" id="NF009466">
    <property type="entry name" value="PRK12826.1-2"/>
    <property type="match status" value="1"/>
</dbReference>
<keyword evidence="8 12" id="KW-0443">Lipid metabolism</keyword>
<keyword evidence="5 12" id="KW-0276">Fatty acid metabolism</keyword>
<gene>
    <name evidence="13" type="primary">fabG</name>
    <name evidence="13" type="ORF">H9804_00795</name>
</gene>
<comment type="catalytic activity">
    <reaction evidence="12">
        <text>a (3R)-hydroxyacyl-[ACP] + NADP(+) = a 3-oxoacyl-[ACP] + NADPH + H(+)</text>
        <dbReference type="Rhea" id="RHEA:17397"/>
        <dbReference type="Rhea" id="RHEA-COMP:9916"/>
        <dbReference type="Rhea" id="RHEA-COMP:9945"/>
        <dbReference type="ChEBI" id="CHEBI:15378"/>
        <dbReference type="ChEBI" id="CHEBI:57783"/>
        <dbReference type="ChEBI" id="CHEBI:58349"/>
        <dbReference type="ChEBI" id="CHEBI:78776"/>
        <dbReference type="ChEBI" id="CHEBI:78827"/>
        <dbReference type="EC" id="1.1.1.100"/>
    </reaction>
</comment>
<reference evidence="13" key="1">
    <citation type="journal article" date="2021" name="PeerJ">
        <title>Extensive microbial diversity within the chicken gut microbiome revealed by metagenomics and culture.</title>
        <authorList>
            <person name="Gilroy R."/>
            <person name="Ravi A."/>
            <person name="Getino M."/>
            <person name="Pursley I."/>
            <person name="Horton D.L."/>
            <person name="Alikhan N.F."/>
            <person name="Baker D."/>
            <person name="Gharbi K."/>
            <person name="Hall N."/>
            <person name="Watson M."/>
            <person name="Adriaenssens E.M."/>
            <person name="Foster-Nyarko E."/>
            <person name="Jarju S."/>
            <person name="Secka A."/>
            <person name="Antonio M."/>
            <person name="Oren A."/>
            <person name="Chaudhuri R.R."/>
            <person name="La Ragione R."/>
            <person name="Hildebrand F."/>
            <person name="Pallen M.J."/>
        </authorList>
    </citation>
    <scope>NUCLEOTIDE SEQUENCE</scope>
    <source>
        <strain evidence="13">ChiW4-1371</strain>
    </source>
</reference>
<evidence type="ECO:0000256" key="10">
    <source>
        <dbReference type="PIRSR" id="PIRSR611284-1"/>
    </source>
</evidence>
<name>A0A9D2GSK7_9BACT</name>
<dbReference type="NCBIfam" id="NF005559">
    <property type="entry name" value="PRK07231.1"/>
    <property type="match status" value="1"/>
</dbReference>
<dbReference type="PROSITE" id="PS00061">
    <property type="entry name" value="ADH_SHORT"/>
    <property type="match status" value="1"/>
</dbReference>
<dbReference type="FunFam" id="3.40.50.720:FF:000037">
    <property type="entry name" value="3-oxoacyl-[acyl-carrier-protein] reductase FabG"/>
    <property type="match status" value="1"/>
</dbReference>
<dbReference type="PANTHER" id="PTHR42879:SF2">
    <property type="entry name" value="3-OXOACYL-[ACYL-CARRIER-PROTEIN] REDUCTASE FABG"/>
    <property type="match status" value="1"/>
</dbReference>
<dbReference type="Gene3D" id="3.40.50.720">
    <property type="entry name" value="NAD(P)-binding Rossmann-like Domain"/>
    <property type="match status" value="1"/>
</dbReference>